<dbReference type="CDD" id="cd06174">
    <property type="entry name" value="MFS"/>
    <property type="match status" value="1"/>
</dbReference>
<dbReference type="InterPro" id="IPR036259">
    <property type="entry name" value="MFS_trans_sf"/>
</dbReference>
<sequence length="518" mass="57434">MKNLVNQVEIAFARSLVSCEEVLSGEYTGSQWCGNRLEVINVGYSISQRGQAQESFAMLVSIFMVAVLGSVFGRKAVLLIGLLGTTISVALFILACAVPSWSRALFVMGQGLQGLLPIDHVAGLVIFDISVQGGGMTTFQVKGLLDTVGNLLWGPVLGNFVQYLELVNYHTVWIIIFAINLSVLSLAAFVMPEPSHIKKDEKDAKDGKDAKDAEPLSAFSKVVKEIVSYRDVYYNPLSWRFLLMVCIEPCWMHCMGMIPIELMAYHGWSQSAVTMLILIQPLFLVFLGVVPSLCLRLGYTTMMTVSLVYLYSVLILLNLTIAFSATLPLMMLLAFTLVGGFMPLKEYVDSRFSTPDEISRFKSVQWIIGYILGMGIGPVYASIFDASATTYFPRSAPNLLACVLMVIQILHVRHIMYPYMRVTLHLMDELENKQKKLFEVVKKPDAPLDKETWESAGLQKLLGKSLEEAQGPFESIDGFREFCKRESGGTNAETKSFVEKLDSALASVAPDKETKKAK</sequence>
<feature type="transmembrane region" description="Helical" evidence="1">
    <location>
        <begin position="55"/>
        <end position="72"/>
    </location>
</feature>
<dbReference type="SUPFAM" id="SSF103473">
    <property type="entry name" value="MFS general substrate transporter"/>
    <property type="match status" value="1"/>
</dbReference>
<keyword evidence="1" id="KW-0472">Membrane</keyword>
<evidence type="ECO:0000313" key="3">
    <source>
        <dbReference type="Proteomes" id="UP001642464"/>
    </source>
</evidence>
<feature type="transmembrane region" description="Helical" evidence="1">
    <location>
        <begin position="172"/>
        <end position="192"/>
    </location>
</feature>
<feature type="transmembrane region" description="Helical" evidence="1">
    <location>
        <begin position="364"/>
        <end position="383"/>
    </location>
</feature>
<dbReference type="EMBL" id="CAXAMM010043152">
    <property type="protein sequence ID" value="CAK9108789.1"/>
    <property type="molecule type" value="Genomic_DNA"/>
</dbReference>
<accession>A0ABP0S933</accession>
<dbReference type="Gene3D" id="1.20.1250.20">
    <property type="entry name" value="MFS general substrate transporter like domains"/>
    <property type="match status" value="1"/>
</dbReference>
<keyword evidence="1" id="KW-0812">Transmembrane</keyword>
<protein>
    <submittedName>
        <fullName evidence="2">Uncharacterized protein</fullName>
    </submittedName>
</protein>
<organism evidence="2 3">
    <name type="scientific">Durusdinium trenchii</name>
    <dbReference type="NCBI Taxonomy" id="1381693"/>
    <lineage>
        <taxon>Eukaryota</taxon>
        <taxon>Sar</taxon>
        <taxon>Alveolata</taxon>
        <taxon>Dinophyceae</taxon>
        <taxon>Suessiales</taxon>
        <taxon>Symbiodiniaceae</taxon>
        <taxon>Durusdinium</taxon>
    </lineage>
</organism>
<evidence type="ECO:0000256" key="1">
    <source>
        <dbReference type="SAM" id="Phobius"/>
    </source>
</evidence>
<feature type="transmembrane region" description="Helical" evidence="1">
    <location>
        <begin position="395"/>
        <end position="412"/>
    </location>
</feature>
<evidence type="ECO:0000313" key="2">
    <source>
        <dbReference type="EMBL" id="CAK9108789.1"/>
    </source>
</evidence>
<keyword evidence="3" id="KW-1185">Reference proteome</keyword>
<feature type="transmembrane region" description="Helical" evidence="1">
    <location>
        <begin position="79"/>
        <end position="101"/>
    </location>
</feature>
<keyword evidence="1" id="KW-1133">Transmembrane helix</keyword>
<dbReference type="InterPro" id="IPR011701">
    <property type="entry name" value="MFS"/>
</dbReference>
<reference evidence="2 3" key="1">
    <citation type="submission" date="2024-02" db="EMBL/GenBank/DDBJ databases">
        <authorList>
            <person name="Chen Y."/>
            <person name="Shah S."/>
            <person name="Dougan E. K."/>
            <person name="Thang M."/>
            <person name="Chan C."/>
        </authorList>
    </citation>
    <scope>NUCLEOTIDE SEQUENCE [LARGE SCALE GENOMIC DNA]</scope>
</reference>
<name>A0ABP0S933_9DINO</name>
<proteinExistence type="predicted"/>
<comment type="caution">
    <text evidence="2">The sequence shown here is derived from an EMBL/GenBank/DDBJ whole genome shotgun (WGS) entry which is preliminary data.</text>
</comment>
<dbReference type="Proteomes" id="UP001642464">
    <property type="component" value="Unassembled WGS sequence"/>
</dbReference>
<feature type="transmembrane region" description="Helical" evidence="1">
    <location>
        <begin position="239"/>
        <end position="260"/>
    </location>
</feature>
<feature type="transmembrane region" description="Helical" evidence="1">
    <location>
        <begin position="272"/>
        <end position="290"/>
    </location>
</feature>
<dbReference type="Pfam" id="PF07690">
    <property type="entry name" value="MFS_1"/>
    <property type="match status" value="1"/>
</dbReference>
<gene>
    <name evidence="2" type="ORF">SCF082_LOCUS50587</name>
</gene>